<sequence length="343" mass="38234">MSNSKHALPKGSRVLVTGANGHIASPAVDQLLSHGYLVRGTIRAPKPWLSEYFTQKYGDVFEAVTVTCFENRDDINRVLDGVDGIIDLVSAALPAVIPWVVKATTNILESAAGMPSIKRVVLVSSFNALSMLTPNPNGEVLHESNLTFMIDSWSDEAVKAAWDPNTPDESKGFKTEAERQAWTWVRVHRPQYTFNTVLPCMTVRLIKCTTGWENSSPGDIRLHDGVDPQTPERRSHGFIDLAEWYVDVEDLARLCAEGSESPTAQSERIFAFAQQMNWFDAVSLLQQLRPKNTLIPDVPEENIRGRRDVLPQGRAEELLRTFYGLPGWTSIRDSLEKGIEGCE</sequence>
<dbReference type="AlphaFoldDB" id="A0A5N6IQ89"/>
<name>A0A5N6IQ89_9EURO</name>
<evidence type="ECO:0000256" key="1">
    <source>
        <dbReference type="ARBA" id="ARBA00023002"/>
    </source>
</evidence>
<reference evidence="4 5" key="1">
    <citation type="submission" date="2019-04" db="EMBL/GenBank/DDBJ databases">
        <title>Fungal friends and foes A comparative genomics study of 23 Aspergillus species from section Flavi.</title>
        <authorList>
            <consortium name="DOE Joint Genome Institute"/>
            <person name="Kjaerbolling I."/>
            <person name="Vesth T.C."/>
            <person name="Frisvad J.C."/>
            <person name="Nybo J.L."/>
            <person name="Theobald S."/>
            <person name="Kildgaard S."/>
            <person name="Petersen T.I."/>
            <person name="Kuo A."/>
            <person name="Sato A."/>
            <person name="Lyhne E.K."/>
            <person name="Kogle M.E."/>
            <person name="Wiebenga A."/>
            <person name="Kun R.S."/>
            <person name="Lubbers R.J."/>
            <person name="Makela M.R."/>
            <person name="Barry K."/>
            <person name="Chovatia M."/>
            <person name="Clum A."/>
            <person name="Daum C."/>
            <person name="Haridas S."/>
            <person name="He G."/>
            <person name="LaButti K."/>
            <person name="Lipzen A."/>
            <person name="Mondo S."/>
            <person name="Pangilinan J."/>
            <person name="Riley R."/>
            <person name="Salamov A."/>
            <person name="Simmons B.A."/>
            <person name="Magnuson J.K."/>
            <person name="Henrissat B."/>
            <person name="Mortensen U.H."/>
            <person name="Larsen T.O."/>
            <person name="De vries R.P."/>
            <person name="Grigoriev I.V."/>
            <person name="Machida M."/>
            <person name="Baker S.E."/>
            <person name="Andersen M.R."/>
        </authorList>
    </citation>
    <scope>NUCLEOTIDE SEQUENCE [LARGE SCALE GENOMIC DNA]</scope>
    <source>
        <strain evidence="4 5">CBS 117635</strain>
    </source>
</reference>
<evidence type="ECO:0000313" key="4">
    <source>
        <dbReference type="EMBL" id="KAB8268069.1"/>
    </source>
</evidence>
<dbReference type="InterPro" id="IPR036291">
    <property type="entry name" value="NAD(P)-bd_dom_sf"/>
</dbReference>
<feature type="domain" description="NAD(P)-binding" evidence="3">
    <location>
        <begin position="18"/>
        <end position="131"/>
    </location>
</feature>
<dbReference type="Proteomes" id="UP000326289">
    <property type="component" value="Unassembled WGS sequence"/>
</dbReference>
<dbReference type="InterPro" id="IPR016040">
    <property type="entry name" value="NAD(P)-bd_dom"/>
</dbReference>
<gene>
    <name evidence="4" type="ORF">BDV30DRAFT_246006</name>
</gene>
<evidence type="ECO:0000256" key="2">
    <source>
        <dbReference type="ARBA" id="ARBA00023445"/>
    </source>
</evidence>
<protein>
    <recommendedName>
        <fullName evidence="3">NAD(P)-binding domain-containing protein</fullName>
    </recommendedName>
</protein>
<comment type="similarity">
    <text evidence="2">Belongs to the NAD(P)-dependent epimerase/dehydratase family. Dihydroflavonol-4-reductase subfamily.</text>
</comment>
<keyword evidence="1" id="KW-0560">Oxidoreductase</keyword>
<accession>A0A5N6IQ89</accession>
<dbReference type="Pfam" id="PF13460">
    <property type="entry name" value="NAD_binding_10"/>
    <property type="match status" value="1"/>
</dbReference>
<evidence type="ECO:0000259" key="3">
    <source>
        <dbReference type="Pfam" id="PF13460"/>
    </source>
</evidence>
<dbReference type="GO" id="GO:0016616">
    <property type="term" value="F:oxidoreductase activity, acting on the CH-OH group of donors, NAD or NADP as acceptor"/>
    <property type="evidence" value="ECO:0007669"/>
    <property type="project" value="TreeGrafter"/>
</dbReference>
<dbReference type="PANTHER" id="PTHR10366">
    <property type="entry name" value="NAD DEPENDENT EPIMERASE/DEHYDRATASE"/>
    <property type="match status" value="1"/>
</dbReference>
<keyword evidence="5" id="KW-1185">Reference proteome</keyword>
<dbReference type="EMBL" id="ML732879">
    <property type="protein sequence ID" value="KAB8268069.1"/>
    <property type="molecule type" value="Genomic_DNA"/>
</dbReference>
<dbReference type="SUPFAM" id="SSF51735">
    <property type="entry name" value="NAD(P)-binding Rossmann-fold domains"/>
    <property type="match status" value="1"/>
</dbReference>
<evidence type="ECO:0000313" key="5">
    <source>
        <dbReference type="Proteomes" id="UP000326289"/>
    </source>
</evidence>
<dbReference type="Gene3D" id="3.40.50.720">
    <property type="entry name" value="NAD(P)-binding Rossmann-like Domain"/>
    <property type="match status" value="1"/>
</dbReference>
<dbReference type="InterPro" id="IPR050425">
    <property type="entry name" value="NAD(P)_dehydrat-like"/>
</dbReference>
<dbReference type="PANTHER" id="PTHR10366:SF562">
    <property type="entry name" value="ALDEHYDE REDUCTASE II (AFU_ORTHOLOGUE AFUA_1G11360)"/>
    <property type="match status" value="1"/>
</dbReference>
<organism evidence="4 5">
    <name type="scientific">Aspergillus minisclerotigenes</name>
    <dbReference type="NCBI Taxonomy" id="656917"/>
    <lineage>
        <taxon>Eukaryota</taxon>
        <taxon>Fungi</taxon>
        <taxon>Dikarya</taxon>
        <taxon>Ascomycota</taxon>
        <taxon>Pezizomycotina</taxon>
        <taxon>Eurotiomycetes</taxon>
        <taxon>Eurotiomycetidae</taxon>
        <taxon>Eurotiales</taxon>
        <taxon>Aspergillaceae</taxon>
        <taxon>Aspergillus</taxon>
        <taxon>Aspergillus subgen. Circumdati</taxon>
    </lineage>
</organism>
<proteinExistence type="inferred from homology"/>